<evidence type="ECO:0000313" key="1">
    <source>
        <dbReference type="EMBL" id="MDR7329664.1"/>
    </source>
</evidence>
<dbReference type="EMBL" id="JAVDXZ010000001">
    <property type="protein sequence ID" value="MDR7329664.1"/>
    <property type="molecule type" value="Genomic_DNA"/>
</dbReference>
<accession>A0ABU1ZXK5</accession>
<dbReference type="RefSeq" id="WP_290194644.1">
    <property type="nucleotide sequence ID" value="NZ_CP047654.1"/>
</dbReference>
<gene>
    <name evidence="1" type="ORF">J2S39_001340</name>
</gene>
<evidence type="ECO:0000313" key="2">
    <source>
        <dbReference type="Proteomes" id="UP001180840"/>
    </source>
</evidence>
<protein>
    <submittedName>
        <fullName evidence="1">Uncharacterized protein</fullName>
    </submittedName>
</protein>
<comment type="caution">
    <text evidence="1">The sequence shown here is derived from an EMBL/GenBank/DDBJ whole genome shotgun (WGS) entry which is preliminary data.</text>
</comment>
<proteinExistence type="predicted"/>
<name>A0ABU1ZXK5_9CORY</name>
<sequence>MPIIQFDVLIPAEPARQLSDVFTNAINILVKKGRLAEGSVTHEADVSVDEQVVEQLGEVYRRDHGVEMEGGSVHRYLIEASGEHVSYNQLAMALSRILTPEADLPADPVALERETAYETPSAYPWTVEIRR</sequence>
<dbReference type="Proteomes" id="UP001180840">
    <property type="component" value="Unassembled WGS sequence"/>
</dbReference>
<organism evidence="1 2">
    <name type="scientific">Corynebacterium guangdongense</name>
    <dbReference type="NCBI Taxonomy" id="1783348"/>
    <lineage>
        <taxon>Bacteria</taxon>
        <taxon>Bacillati</taxon>
        <taxon>Actinomycetota</taxon>
        <taxon>Actinomycetes</taxon>
        <taxon>Mycobacteriales</taxon>
        <taxon>Corynebacteriaceae</taxon>
        <taxon>Corynebacterium</taxon>
    </lineage>
</organism>
<reference evidence="1" key="1">
    <citation type="submission" date="2023-07" db="EMBL/GenBank/DDBJ databases">
        <title>Sequencing the genomes of 1000 actinobacteria strains.</title>
        <authorList>
            <person name="Klenk H.-P."/>
        </authorList>
    </citation>
    <scope>NUCLEOTIDE SEQUENCE</scope>
    <source>
        <strain evidence="1">DSM 107476</strain>
    </source>
</reference>
<keyword evidence="2" id="KW-1185">Reference proteome</keyword>